<dbReference type="InterPro" id="IPR035906">
    <property type="entry name" value="MetI-like_sf"/>
</dbReference>
<evidence type="ECO:0000256" key="2">
    <source>
        <dbReference type="ARBA" id="ARBA00010072"/>
    </source>
</evidence>
<evidence type="ECO:0000256" key="6">
    <source>
        <dbReference type="ARBA" id="ARBA00022692"/>
    </source>
</evidence>
<evidence type="ECO:0000313" key="13">
    <source>
        <dbReference type="Proteomes" id="UP000196640"/>
    </source>
</evidence>
<evidence type="ECO:0000256" key="5">
    <source>
        <dbReference type="ARBA" id="ARBA00022519"/>
    </source>
</evidence>
<comment type="similarity">
    <text evidence="2">Belongs to the binding-protein-dependent transport system permease family. HisMQ subfamily.</text>
</comment>
<dbReference type="GO" id="GO:0006865">
    <property type="term" value="P:amino acid transport"/>
    <property type="evidence" value="ECO:0007669"/>
    <property type="project" value="TreeGrafter"/>
</dbReference>
<organism evidence="12 13">
    <name type="scientific">Haematobacter missouriensis</name>
    <dbReference type="NCBI Taxonomy" id="366616"/>
    <lineage>
        <taxon>Bacteria</taxon>
        <taxon>Pseudomonadati</taxon>
        <taxon>Pseudomonadota</taxon>
        <taxon>Alphaproteobacteria</taxon>
        <taxon>Rhodobacterales</taxon>
        <taxon>Paracoccaceae</taxon>
        <taxon>Haematobacter</taxon>
    </lineage>
</organism>
<feature type="transmembrane region" description="Helical" evidence="9">
    <location>
        <begin position="93"/>
        <end position="114"/>
    </location>
</feature>
<keyword evidence="14" id="KW-1185">Reference proteome</keyword>
<comment type="caution">
    <text evidence="12">The sequence shown here is derived from an EMBL/GenBank/DDBJ whole genome shotgun (WGS) entry which is preliminary data.</text>
</comment>
<feature type="domain" description="ABC transmembrane type-1" evidence="10">
    <location>
        <begin position="17"/>
        <end position="214"/>
    </location>
</feature>
<dbReference type="GO" id="GO:0022857">
    <property type="term" value="F:transmembrane transporter activity"/>
    <property type="evidence" value="ECO:0007669"/>
    <property type="project" value="InterPro"/>
</dbReference>
<name>A0A212AI62_9RHOB</name>
<keyword evidence="4" id="KW-1003">Cell membrane</keyword>
<evidence type="ECO:0000256" key="8">
    <source>
        <dbReference type="ARBA" id="ARBA00023136"/>
    </source>
</evidence>
<dbReference type="InterPro" id="IPR010065">
    <property type="entry name" value="AA_ABC_transptr_permease_3TM"/>
</dbReference>
<feature type="transmembrane region" description="Helical" evidence="9">
    <location>
        <begin position="190"/>
        <end position="210"/>
    </location>
</feature>
<reference evidence="13 14" key="1">
    <citation type="submission" date="2016-11" db="EMBL/GenBank/DDBJ databases">
        <title>Comparison of Traditional DNA-DNA Hybridization with In Silico Genomic Analysis.</title>
        <authorList>
            <person name="Nicholson A.C."/>
            <person name="Sammons S."/>
            <person name="Humrighouse B.W."/>
            <person name="Graziano J."/>
            <person name="Lasker B."/>
            <person name="Whitney A.M."/>
            <person name="Mcquiston J.R."/>
        </authorList>
    </citation>
    <scope>NUCLEOTIDE SEQUENCE [LARGE SCALE GENOMIC DNA]</scope>
    <source>
        <strain evidence="11 14">H1892</strain>
        <strain evidence="12 13">H2381</strain>
    </source>
</reference>
<dbReference type="Proteomes" id="UP000214673">
    <property type="component" value="Unassembled WGS sequence"/>
</dbReference>
<dbReference type="EMBL" id="NIPX01000045">
    <property type="protein sequence ID" value="OWJ81220.1"/>
    <property type="molecule type" value="Genomic_DNA"/>
</dbReference>
<dbReference type="PANTHER" id="PTHR30614">
    <property type="entry name" value="MEMBRANE COMPONENT OF AMINO ACID ABC TRANSPORTER"/>
    <property type="match status" value="1"/>
</dbReference>
<feature type="transmembrane region" description="Helical" evidence="9">
    <location>
        <begin position="20"/>
        <end position="41"/>
    </location>
</feature>
<dbReference type="Gene3D" id="1.10.3720.10">
    <property type="entry name" value="MetI-like"/>
    <property type="match status" value="1"/>
</dbReference>
<dbReference type="NCBIfam" id="TIGR01726">
    <property type="entry name" value="HEQRo_perm_3TM"/>
    <property type="match status" value="1"/>
</dbReference>
<dbReference type="CDD" id="cd06261">
    <property type="entry name" value="TM_PBP2"/>
    <property type="match status" value="1"/>
</dbReference>
<dbReference type="SUPFAM" id="SSF161098">
    <property type="entry name" value="MetI-like"/>
    <property type="match status" value="1"/>
</dbReference>
<evidence type="ECO:0000256" key="9">
    <source>
        <dbReference type="RuleBase" id="RU363032"/>
    </source>
</evidence>
<evidence type="ECO:0000256" key="3">
    <source>
        <dbReference type="ARBA" id="ARBA00022448"/>
    </source>
</evidence>
<proteinExistence type="inferred from homology"/>
<dbReference type="GO" id="GO:0043190">
    <property type="term" value="C:ATP-binding cassette (ABC) transporter complex"/>
    <property type="evidence" value="ECO:0007669"/>
    <property type="project" value="InterPro"/>
</dbReference>
<keyword evidence="3 9" id="KW-0813">Transport</keyword>
<comment type="subcellular location">
    <subcellularLocation>
        <location evidence="1">Cell inner membrane</location>
        <topology evidence="1">Multi-pass membrane protein</topology>
    </subcellularLocation>
    <subcellularLocation>
        <location evidence="9">Cell membrane</location>
        <topology evidence="9">Multi-pass membrane protein</topology>
    </subcellularLocation>
</comment>
<evidence type="ECO:0000313" key="12">
    <source>
        <dbReference type="EMBL" id="OWJ81220.1"/>
    </source>
</evidence>
<dbReference type="Proteomes" id="UP000196640">
    <property type="component" value="Unassembled WGS sequence"/>
</dbReference>
<dbReference type="PANTHER" id="PTHR30614:SF10">
    <property type="entry name" value="ARGININE ABC TRANSPORTER PERMEASE PROTEIN ARTM"/>
    <property type="match status" value="1"/>
</dbReference>
<dbReference type="InterPro" id="IPR043429">
    <property type="entry name" value="ArtM/GltK/GlnP/TcyL/YhdX-like"/>
</dbReference>
<evidence type="ECO:0000256" key="1">
    <source>
        <dbReference type="ARBA" id="ARBA00004429"/>
    </source>
</evidence>
<dbReference type="EMBL" id="NIPV01000015">
    <property type="protein sequence ID" value="OWJ77788.1"/>
    <property type="molecule type" value="Genomic_DNA"/>
</dbReference>
<dbReference type="PROSITE" id="PS50928">
    <property type="entry name" value="ABC_TM1"/>
    <property type="match status" value="1"/>
</dbReference>
<dbReference type="InterPro" id="IPR000515">
    <property type="entry name" value="MetI-like"/>
</dbReference>
<gene>
    <name evidence="12" type="ORF">CDV52_19175</name>
    <name evidence="11" type="ORF">CDV53_04670</name>
</gene>
<sequence>MNWALMLESLPSLLAASGVTLQLLVLALVFGGLLAVPLGLAARSHRRWLRWPAEGYIAFFRGTPLLVQIFLVYYGLAQFPEVRQSVLWPLLRQAWFCAVATLALHTAGYTANIIRGALATVPRGQVEAGEAIGLSRWKVYRLVILPQALRVALPAYSNEVVSMMKATSIASTITILELTGRASQIVARTYAPYEVFLTAAAIYLLIAWTLTRGLRALETRLARGAA</sequence>
<keyword evidence="8 9" id="KW-0472">Membrane</keyword>
<evidence type="ECO:0000256" key="4">
    <source>
        <dbReference type="ARBA" id="ARBA00022475"/>
    </source>
</evidence>
<protein>
    <submittedName>
        <fullName evidence="12">ABC transporter permease</fullName>
    </submittedName>
</protein>
<evidence type="ECO:0000313" key="11">
    <source>
        <dbReference type="EMBL" id="OWJ77788.1"/>
    </source>
</evidence>
<keyword evidence="7 9" id="KW-1133">Transmembrane helix</keyword>
<dbReference type="AlphaFoldDB" id="A0A212AI62"/>
<evidence type="ECO:0000256" key="7">
    <source>
        <dbReference type="ARBA" id="ARBA00022989"/>
    </source>
</evidence>
<accession>A0A212AI62</accession>
<dbReference type="OrthoDB" id="9814550at2"/>
<dbReference type="Pfam" id="PF00528">
    <property type="entry name" value="BPD_transp_1"/>
    <property type="match status" value="1"/>
</dbReference>
<dbReference type="RefSeq" id="WP_088234063.1">
    <property type="nucleotide sequence ID" value="NZ_CALUEG010000051.1"/>
</dbReference>
<evidence type="ECO:0000313" key="14">
    <source>
        <dbReference type="Proteomes" id="UP000214673"/>
    </source>
</evidence>
<keyword evidence="5" id="KW-0997">Cell inner membrane</keyword>
<evidence type="ECO:0000259" key="10">
    <source>
        <dbReference type="PROSITE" id="PS50928"/>
    </source>
</evidence>
<feature type="transmembrane region" description="Helical" evidence="9">
    <location>
        <begin position="53"/>
        <end position="73"/>
    </location>
</feature>
<keyword evidence="6 9" id="KW-0812">Transmembrane</keyword>